<dbReference type="GO" id="GO:0046854">
    <property type="term" value="P:phosphatidylinositol phosphate biosynthetic process"/>
    <property type="evidence" value="ECO:0007669"/>
    <property type="project" value="InterPro"/>
</dbReference>
<comment type="cofactor">
    <cofactor evidence="2 17">
        <name>Mg(2+)</name>
        <dbReference type="ChEBI" id="CHEBI:18420"/>
    </cofactor>
</comment>
<comment type="pathway">
    <text evidence="4">Polyol metabolism; myo-inositol biosynthesis; myo-inositol from D-glucose 6-phosphate: step 2/2.</text>
</comment>
<dbReference type="Gene3D" id="3.30.540.10">
    <property type="entry name" value="Fructose-1,6-Bisphosphatase, subunit A, domain 1"/>
    <property type="match status" value="1"/>
</dbReference>
<dbReference type="GeneID" id="103396546"/>
<keyword evidence="8 17" id="KW-0479">Metal-binding</keyword>
<evidence type="ECO:0000256" key="14">
    <source>
        <dbReference type="ARBA" id="ARBA00042166"/>
    </source>
</evidence>
<reference evidence="18 19" key="1">
    <citation type="journal article" date="2014" name="Nat. Genet.">
        <title>Whole-genome sequence of a flatfish provides insights into ZW sex chromosome evolution and adaptation to a benthic lifestyle.</title>
        <authorList>
            <person name="Chen S."/>
            <person name="Zhang G."/>
            <person name="Shao C."/>
            <person name="Huang Q."/>
            <person name="Liu G."/>
            <person name="Zhang P."/>
            <person name="Song W."/>
            <person name="An N."/>
            <person name="Chalopin D."/>
            <person name="Volff J.N."/>
            <person name="Hong Y."/>
            <person name="Li Q."/>
            <person name="Sha Z."/>
            <person name="Zhou H."/>
            <person name="Xie M."/>
            <person name="Yu Q."/>
            <person name="Liu Y."/>
            <person name="Xiang H."/>
            <person name="Wang N."/>
            <person name="Wu K."/>
            <person name="Yang C."/>
            <person name="Zhou Q."/>
            <person name="Liao X."/>
            <person name="Yang L."/>
            <person name="Hu Q."/>
            <person name="Zhang J."/>
            <person name="Meng L."/>
            <person name="Jin L."/>
            <person name="Tian Y."/>
            <person name="Lian J."/>
            <person name="Yang J."/>
            <person name="Miao G."/>
            <person name="Liu S."/>
            <person name="Liang Z."/>
            <person name="Yan F."/>
            <person name="Li Y."/>
            <person name="Sun B."/>
            <person name="Zhang H."/>
            <person name="Zhang J."/>
            <person name="Zhu Y."/>
            <person name="Du M."/>
            <person name="Zhao Y."/>
            <person name="Schartl M."/>
            <person name="Tang Q."/>
            <person name="Wang J."/>
        </authorList>
    </citation>
    <scope>NUCLEOTIDE SEQUENCE</scope>
</reference>
<evidence type="ECO:0000256" key="17">
    <source>
        <dbReference type="PIRSR" id="PIRSR600760-2"/>
    </source>
</evidence>
<comment type="catalytic activity">
    <reaction evidence="1">
        <text>a myo-inositol phosphate + H2O = myo-inositol + phosphate</text>
        <dbReference type="Rhea" id="RHEA:24056"/>
        <dbReference type="ChEBI" id="CHEBI:15377"/>
        <dbReference type="ChEBI" id="CHEBI:17268"/>
        <dbReference type="ChEBI" id="CHEBI:43474"/>
        <dbReference type="ChEBI" id="CHEBI:84139"/>
        <dbReference type="EC" id="3.1.3.25"/>
    </reaction>
</comment>
<dbReference type="OMA" id="DELHKQP"/>
<proteinExistence type="inferred from homology"/>
<dbReference type="OrthoDB" id="74460at2759"/>
<keyword evidence="7" id="KW-0812">Transmembrane</keyword>
<dbReference type="KEGG" id="csem:103396546"/>
<feature type="binding site" evidence="17">
    <location>
        <position position="117"/>
    </location>
    <ligand>
        <name>Mg(2+)</name>
        <dbReference type="ChEBI" id="CHEBI:18420"/>
        <label>1</label>
        <note>catalytic</note>
    </ligand>
</feature>
<dbReference type="FunCoup" id="A0A3P8WMS1">
    <property type="interactions" value="637"/>
</dbReference>
<feature type="binding site" evidence="17">
    <location>
        <position position="286"/>
    </location>
    <ligand>
        <name>Mg(2+)</name>
        <dbReference type="ChEBI" id="CHEBI:18420"/>
        <label>1</label>
        <note>catalytic</note>
    </ligand>
</feature>
<evidence type="ECO:0000256" key="16">
    <source>
        <dbReference type="ARBA" id="ARBA00043030"/>
    </source>
</evidence>
<dbReference type="GeneTree" id="ENSGT00940000164879"/>
<feature type="binding site" evidence="17">
    <location>
        <position position="157"/>
    </location>
    <ligand>
        <name>Mg(2+)</name>
        <dbReference type="ChEBI" id="CHEBI:18420"/>
        <label>1</label>
        <note>catalytic</note>
    </ligand>
</feature>
<keyword evidence="19" id="KW-1185">Reference proteome</keyword>
<sequence length="344" mass="37372">MSPMGIRVSPLGLTLFCLIAVGVIYHLYSGVISSRLAAFGQTKKVDLRNLAAVSVEAAVLGGREVKRIREEDSLKEQSKGKTKEGANELLTMGDLLSHRKMYNLLKNTYPDLTVYSEEHDNEVDKDITWSNNVPFDIRANIELGHEVPADSVTVWIDPLDATQEYTENLIKYVTTMVCVAVDGKPVIGVVHQPFTGFTAWAIVGMGSNVHPRSSYNIHQPNVIVSRSHSGEVKNYIQNAFGANTTVTPAGGAGYKVLSLLNMPSNEVNSVDQADVYVHITFIKKWDICAGAALLAALGGQLTTLKGDAIDYSGTALNKEGLVASVGLDHRAIVSKLPVWDPEKH</sequence>
<dbReference type="Pfam" id="PF00459">
    <property type="entry name" value="Inositol_P"/>
    <property type="match status" value="1"/>
</dbReference>
<dbReference type="FunFam" id="3.40.190.80:FF:000007">
    <property type="entry name" value="Blast:Putative inositol monophosphatase 3"/>
    <property type="match status" value="1"/>
</dbReference>
<evidence type="ECO:0000256" key="1">
    <source>
        <dbReference type="ARBA" id="ARBA00001033"/>
    </source>
</evidence>
<dbReference type="GO" id="GO:0008254">
    <property type="term" value="F:3'-nucleotidase activity"/>
    <property type="evidence" value="ECO:0007669"/>
    <property type="project" value="TreeGrafter"/>
</dbReference>
<keyword evidence="12" id="KW-0472">Membrane</keyword>
<dbReference type="Ensembl" id="ENSCSET00000027174.1">
    <property type="protein sequence ID" value="ENSCSEP00000026816.1"/>
    <property type="gene ID" value="ENSCSEG00000017120.1"/>
</dbReference>
<evidence type="ECO:0000256" key="4">
    <source>
        <dbReference type="ARBA" id="ARBA00005152"/>
    </source>
</evidence>
<evidence type="ECO:0000256" key="6">
    <source>
        <dbReference type="ARBA" id="ARBA00013106"/>
    </source>
</evidence>
<dbReference type="GO" id="GO:0052834">
    <property type="term" value="F:inositol monophosphate phosphatase activity"/>
    <property type="evidence" value="ECO:0007669"/>
    <property type="project" value="UniProtKB-EC"/>
</dbReference>
<keyword evidence="10 17" id="KW-0460">Magnesium</keyword>
<evidence type="ECO:0000256" key="7">
    <source>
        <dbReference type="ARBA" id="ARBA00022692"/>
    </source>
</evidence>
<comment type="similarity">
    <text evidence="5">Belongs to the inositol monophosphatase superfamily.</text>
</comment>
<dbReference type="InterPro" id="IPR050725">
    <property type="entry name" value="CysQ/Inositol_MonoPase"/>
</dbReference>
<dbReference type="InterPro" id="IPR000760">
    <property type="entry name" value="Inositol_monophosphatase-like"/>
</dbReference>
<comment type="subcellular location">
    <subcellularLocation>
        <location evidence="3">Membrane</location>
        <topology evidence="3">Single-pass membrane protein</topology>
    </subcellularLocation>
</comment>
<protein>
    <recommendedName>
        <fullName evidence="6">inositol-phosphate phosphatase</fullName>
        <ecNumber evidence="6">3.1.3.25</ecNumber>
    </recommendedName>
    <alternativeName>
        <fullName evidence="16">3'(2'), 5'-bisphosphate nucleotidase 2</fullName>
    </alternativeName>
    <alternativeName>
        <fullName evidence="14">Inositol monophosphatase domain-containing protein 1</fullName>
    </alternativeName>
    <alternativeName>
        <fullName evidence="15">Inositol-1(or 4)-monophosphatase 3</fullName>
    </alternativeName>
    <alternativeName>
        <fullName evidence="13">Myo-inositol monophosphatase A3</fullName>
    </alternativeName>
</protein>
<evidence type="ECO:0000256" key="12">
    <source>
        <dbReference type="ARBA" id="ARBA00023136"/>
    </source>
</evidence>
<feature type="binding site" evidence="17">
    <location>
        <position position="159"/>
    </location>
    <ligand>
        <name>Mg(2+)</name>
        <dbReference type="ChEBI" id="CHEBI:18420"/>
        <label>1</label>
        <note>catalytic</note>
    </ligand>
</feature>
<reference evidence="18" key="3">
    <citation type="submission" date="2025-09" db="UniProtKB">
        <authorList>
            <consortium name="Ensembl"/>
        </authorList>
    </citation>
    <scope>IDENTIFICATION</scope>
</reference>
<evidence type="ECO:0000256" key="11">
    <source>
        <dbReference type="ARBA" id="ARBA00022989"/>
    </source>
</evidence>
<feature type="binding site" evidence="17">
    <location>
        <position position="160"/>
    </location>
    <ligand>
        <name>Mg(2+)</name>
        <dbReference type="ChEBI" id="CHEBI:18420"/>
        <label>1</label>
        <note>catalytic</note>
    </ligand>
</feature>
<evidence type="ECO:0000256" key="8">
    <source>
        <dbReference type="ARBA" id="ARBA00022723"/>
    </source>
</evidence>
<dbReference type="EC" id="3.1.3.25" evidence="6"/>
<dbReference type="GO" id="GO:0016020">
    <property type="term" value="C:membrane"/>
    <property type="evidence" value="ECO:0007669"/>
    <property type="project" value="UniProtKB-SubCell"/>
</dbReference>
<dbReference type="PANTHER" id="PTHR43028:SF4">
    <property type="entry name" value="INOSITOL MONOPHOSPHATASE 3"/>
    <property type="match status" value="1"/>
</dbReference>
<dbReference type="InParanoid" id="A0A3P8WMS1"/>
<dbReference type="RefSeq" id="XP_008332893.1">
    <property type="nucleotide sequence ID" value="XM_008334671.3"/>
</dbReference>
<dbReference type="CTD" id="54928"/>
<dbReference type="InterPro" id="IPR020550">
    <property type="entry name" value="Inositol_monophosphatase_CS"/>
</dbReference>
<evidence type="ECO:0000313" key="19">
    <source>
        <dbReference type="Proteomes" id="UP000265120"/>
    </source>
</evidence>
<organism evidence="18 19">
    <name type="scientific">Cynoglossus semilaevis</name>
    <name type="common">Tongue sole</name>
    <dbReference type="NCBI Taxonomy" id="244447"/>
    <lineage>
        <taxon>Eukaryota</taxon>
        <taxon>Metazoa</taxon>
        <taxon>Chordata</taxon>
        <taxon>Craniata</taxon>
        <taxon>Vertebrata</taxon>
        <taxon>Euteleostomi</taxon>
        <taxon>Actinopterygii</taxon>
        <taxon>Neopterygii</taxon>
        <taxon>Teleostei</taxon>
        <taxon>Neoteleostei</taxon>
        <taxon>Acanthomorphata</taxon>
        <taxon>Carangaria</taxon>
        <taxon>Pleuronectiformes</taxon>
        <taxon>Pleuronectoidei</taxon>
        <taxon>Cynoglossidae</taxon>
        <taxon>Cynoglossinae</taxon>
        <taxon>Cynoglossus</taxon>
    </lineage>
</organism>
<name>A0A3P8WMS1_CYNSE</name>
<keyword evidence="11" id="KW-1133">Transmembrane helix</keyword>
<dbReference type="PANTHER" id="PTHR43028">
    <property type="entry name" value="3'(2'),5'-BISPHOSPHATE NUCLEOTIDASE 1"/>
    <property type="match status" value="1"/>
</dbReference>
<dbReference type="PROSITE" id="PS00630">
    <property type="entry name" value="IMP_2"/>
    <property type="match status" value="1"/>
</dbReference>
<evidence type="ECO:0000256" key="2">
    <source>
        <dbReference type="ARBA" id="ARBA00001946"/>
    </source>
</evidence>
<dbReference type="AlphaFoldDB" id="A0A3P8WMS1"/>
<dbReference type="Proteomes" id="UP000265120">
    <property type="component" value="Chromosome 20"/>
</dbReference>
<dbReference type="FunFam" id="3.30.540.10:FF:000012">
    <property type="entry name" value="Blast:Putative inositol monophosphatase 3"/>
    <property type="match status" value="1"/>
</dbReference>
<evidence type="ECO:0000256" key="5">
    <source>
        <dbReference type="ARBA" id="ARBA00009759"/>
    </source>
</evidence>
<evidence type="ECO:0000256" key="15">
    <source>
        <dbReference type="ARBA" id="ARBA00042949"/>
    </source>
</evidence>
<dbReference type="GO" id="GO:0005794">
    <property type="term" value="C:Golgi apparatus"/>
    <property type="evidence" value="ECO:0007669"/>
    <property type="project" value="UniProtKB-ARBA"/>
</dbReference>
<evidence type="ECO:0000256" key="13">
    <source>
        <dbReference type="ARBA" id="ARBA00042119"/>
    </source>
</evidence>
<evidence type="ECO:0000256" key="10">
    <source>
        <dbReference type="ARBA" id="ARBA00022842"/>
    </source>
</evidence>
<dbReference type="GO" id="GO:0046872">
    <property type="term" value="F:metal ion binding"/>
    <property type="evidence" value="ECO:0007669"/>
    <property type="project" value="UniProtKB-KW"/>
</dbReference>
<evidence type="ECO:0000256" key="3">
    <source>
        <dbReference type="ARBA" id="ARBA00004167"/>
    </source>
</evidence>
<dbReference type="STRING" id="244447.ENSCSEP00000026816"/>
<dbReference type="CDD" id="cd01640">
    <property type="entry name" value="IPPase"/>
    <property type="match status" value="1"/>
</dbReference>
<keyword evidence="9" id="KW-0378">Hydrolase</keyword>
<reference evidence="18" key="2">
    <citation type="submission" date="2025-08" db="UniProtKB">
        <authorList>
            <consortium name="Ensembl"/>
        </authorList>
    </citation>
    <scope>IDENTIFICATION</scope>
</reference>
<dbReference type="Gene3D" id="3.40.190.80">
    <property type="match status" value="1"/>
</dbReference>
<evidence type="ECO:0000313" key="18">
    <source>
        <dbReference type="Ensembl" id="ENSCSEP00000026816.1"/>
    </source>
</evidence>
<evidence type="ECO:0000256" key="9">
    <source>
        <dbReference type="ARBA" id="ARBA00022801"/>
    </source>
</evidence>
<accession>A0A3P8WMS1</accession>
<dbReference type="SUPFAM" id="SSF56655">
    <property type="entry name" value="Carbohydrate phosphatase"/>
    <property type="match status" value="1"/>
</dbReference>